<dbReference type="InterPro" id="IPR036388">
    <property type="entry name" value="WH-like_DNA-bd_sf"/>
</dbReference>
<dbReference type="SUPFAM" id="SSF53067">
    <property type="entry name" value="Actin-like ATPase domain"/>
    <property type="match status" value="1"/>
</dbReference>
<gene>
    <name evidence="1" type="ORF">JFL75_16325</name>
</gene>
<accession>A0A7T7XLA3</accession>
<dbReference type="SUPFAM" id="SSF46785">
    <property type="entry name" value="Winged helix' DNA-binding domain"/>
    <property type="match status" value="1"/>
</dbReference>
<dbReference type="InterPro" id="IPR036390">
    <property type="entry name" value="WH_DNA-bd_sf"/>
</dbReference>
<reference evidence="1" key="1">
    <citation type="submission" date="2021-01" db="EMBL/GenBank/DDBJ databases">
        <title>Description of Breznakiella homolactica.</title>
        <authorList>
            <person name="Song Y."/>
            <person name="Brune A."/>
        </authorList>
    </citation>
    <scope>NUCLEOTIDE SEQUENCE</scope>
    <source>
        <strain evidence="1">RmG30</strain>
    </source>
</reference>
<dbReference type="Pfam" id="PF00480">
    <property type="entry name" value="ROK"/>
    <property type="match status" value="1"/>
</dbReference>
<dbReference type="PANTHER" id="PTHR18964:SF173">
    <property type="entry name" value="GLUCOKINASE"/>
    <property type="match status" value="1"/>
</dbReference>
<evidence type="ECO:0000313" key="1">
    <source>
        <dbReference type="EMBL" id="QQO08484.1"/>
    </source>
</evidence>
<proteinExistence type="predicted"/>
<dbReference type="PANTHER" id="PTHR18964">
    <property type="entry name" value="ROK (REPRESSOR, ORF, KINASE) FAMILY"/>
    <property type="match status" value="1"/>
</dbReference>
<dbReference type="KEGG" id="bhc:JFL75_16325"/>
<dbReference type="Proteomes" id="UP000595917">
    <property type="component" value="Chromosome"/>
</dbReference>
<dbReference type="Gene3D" id="1.10.10.10">
    <property type="entry name" value="Winged helix-like DNA-binding domain superfamily/Winged helix DNA-binding domain"/>
    <property type="match status" value="1"/>
</dbReference>
<name>A0A7T7XLA3_9SPIR</name>
<dbReference type="InterPro" id="IPR043129">
    <property type="entry name" value="ATPase_NBD"/>
</dbReference>
<dbReference type="InterPro" id="IPR000600">
    <property type="entry name" value="ROK"/>
</dbReference>
<keyword evidence="2" id="KW-1185">Reference proteome</keyword>
<dbReference type="EMBL" id="CP067089">
    <property type="protein sequence ID" value="QQO08484.1"/>
    <property type="molecule type" value="Genomic_DNA"/>
</dbReference>
<dbReference type="Gene3D" id="3.30.420.40">
    <property type="match status" value="2"/>
</dbReference>
<sequence length="378" mass="41535">MGRYLPEYLKSQNRRLVFDILSREREISRAGIVRITGMSFPTVSKAADYLIEKGIAIETEEESPPEGGIGRRSRPIRFNPDAYCAVGMDFEGSTAEIGVVNMAGELLSRERFPFSDFRDKKALSALGSRAKALARKKKTRVLGAGIGFPSNVNPGTRRIVSFGTLGIHEPVSFDELFSPLIKNLSMPFFVENDVNLAAKGELFCRGTEAARSSLVYMTLGTGFGAGIILEGRLWQGQNHKAGEIGNTLAVPAGKAPPIPLENLISAGAINRKFNVTVEDQPLEDERLKKRIIVYLLPYLTAALYNFVYLYDIEQFVFSGSVPRFLGSGLYTALERELSFLMNTRGRSISIVPPSSESPVVTGGASMVFEKMLLDQFQG</sequence>
<organism evidence="1 2">
    <name type="scientific">Breznakiella homolactica</name>
    <dbReference type="NCBI Taxonomy" id="2798577"/>
    <lineage>
        <taxon>Bacteria</taxon>
        <taxon>Pseudomonadati</taxon>
        <taxon>Spirochaetota</taxon>
        <taxon>Spirochaetia</taxon>
        <taxon>Spirochaetales</taxon>
        <taxon>Breznakiellaceae</taxon>
        <taxon>Breznakiella</taxon>
    </lineage>
</organism>
<evidence type="ECO:0000313" key="2">
    <source>
        <dbReference type="Proteomes" id="UP000595917"/>
    </source>
</evidence>
<protein>
    <submittedName>
        <fullName evidence="1">ROK family protein</fullName>
    </submittedName>
</protein>
<dbReference type="AlphaFoldDB" id="A0A7T7XLA3"/>
<dbReference type="CDD" id="cd23763">
    <property type="entry name" value="ASKHA_ATPase_ROK"/>
    <property type="match status" value="1"/>
</dbReference>
<dbReference type="RefSeq" id="WP_215625790.1">
    <property type="nucleotide sequence ID" value="NZ_CP067089.2"/>
</dbReference>